<proteinExistence type="predicted"/>
<dbReference type="RefSeq" id="XP_075096297.1">
    <property type="nucleotide sequence ID" value="XM_075240196.1"/>
</dbReference>
<gene>
    <name evidence="2" type="primary">LOC142174409</name>
</gene>
<name>A0AC58TGE5_TOBAC</name>
<keyword evidence="1" id="KW-1185">Reference proteome</keyword>
<accession>A0AC58TGE5</accession>
<evidence type="ECO:0000313" key="1">
    <source>
        <dbReference type="Proteomes" id="UP000790787"/>
    </source>
</evidence>
<evidence type="ECO:0000313" key="2">
    <source>
        <dbReference type="RefSeq" id="XP_075096297.1"/>
    </source>
</evidence>
<sequence length="208" mass="23925">MGPQRRLGVYVGYESPSIIKYLEPMTGDLFIARFVDCHFDESVFPTLGRENKQVEKGIDWNVLSLSHLDTRTNQCEREVQKIIYMQNVANQLPDAFTNLPRVTKSHIPAVNAPIRIDVSVGQYDNEKESSPRLKLVEVMQQDGDLEPKSIDECRRRNEWPKWKDAIQVELASLEKHEVFGPIVQTPEGVKPVGYKWVLCENKMKKVKS</sequence>
<reference evidence="1" key="1">
    <citation type="journal article" date="2014" name="Nat. Commun.">
        <title>The tobacco genome sequence and its comparison with those of tomato and potato.</title>
        <authorList>
            <person name="Sierro N."/>
            <person name="Battey J.N."/>
            <person name="Ouadi S."/>
            <person name="Bakaher N."/>
            <person name="Bovet L."/>
            <person name="Willig A."/>
            <person name="Goepfert S."/>
            <person name="Peitsch M.C."/>
            <person name="Ivanov N.V."/>
        </authorList>
    </citation>
    <scope>NUCLEOTIDE SEQUENCE [LARGE SCALE GENOMIC DNA]</scope>
</reference>
<organism evidence="1 2">
    <name type="scientific">Nicotiana tabacum</name>
    <name type="common">Common tobacco</name>
    <dbReference type="NCBI Taxonomy" id="4097"/>
    <lineage>
        <taxon>Eukaryota</taxon>
        <taxon>Viridiplantae</taxon>
        <taxon>Streptophyta</taxon>
        <taxon>Embryophyta</taxon>
        <taxon>Tracheophyta</taxon>
        <taxon>Spermatophyta</taxon>
        <taxon>Magnoliopsida</taxon>
        <taxon>eudicotyledons</taxon>
        <taxon>Gunneridae</taxon>
        <taxon>Pentapetalae</taxon>
        <taxon>asterids</taxon>
        <taxon>lamiids</taxon>
        <taxon>Solanales</taxon>
        <taxon>Solanaceae</taxon>
        <taxon>Nicotianoideae</taxon>
        <taxon>Nicotianeae</taxon>
        <taxon>Nicotiana</taxon>
    </lineage>
</organism>
<protein>
    <submittedName>
        <fullName evidence="2">Uncharacterized protein LOC142174409</fullName>
    </submittedName>
</protein>
<reference evidence="2" key="2">
    <citation type="submission" date="2025-08" db="UniProtKB">
        <authorList>
            <consortium name="RefSeq"/>
        </authorList>
    </citation>
    <scope>IDENTIFICATION</scope>
    <source>
        <tissue evidence="2">Leaf</tissue>
    </source>
</reference>
<dbReference type="Proteomes" id="UP000790787">
    <property type="component" value="Chromosome 20"/>
</dbReference>